<dbReference type="PANTHER" id="PTHR22946">
    <property type="entry name" value="DIENELACTONE HYDROLASE DOMAIN-CONTAINING PROTEIN-RELATED"/>
    <property type="match status" value="1"/>
</dbReference>
<keyword evidence="2" id="KW-0378">Hydrolase</keyword>
<evidence type="ECO:0000313" key="2">
    <source>
        <dbReference type="EMBL" id="EEQ08873.1"/>
    </source>
</evidence>
<dbReference type="GeneID" id="57917255"/>
<evidence type="ECO:0000313" key="3">
    <source>
        <dbReference type="Proteomes" id="UP000003027"/>
    </source>
</evidence>
<protein>
    <submittedName>
        <fullName evidence="2">Dienelactone hydrolase and enzyme</fullName>
    </submittedName>
</protein>
<name>A0ABP2EAY4_YERMW</name>
<dbReference type="InterPro" id="IPR029058">
    <property type="entry name" value="AB_hydrolase_fold"/>
</dbReference>
<dbReference type="EMBL" id="AALD02000062">
    <property type="protein sequence ID" value="EEQ08873.1"/>
    <property type="molecule type" value="Genomic_DNA"/>
</dbReference>
<proteinExistence type="predicted"/>
<accession>A0ABP2EAY4</accession>
<dbReference type="Proteomes" id="UP000003027">
    <property type="component" value="Unassembled WGS sequence"/>
</dbReference>
<sequence>MSHITQRNLSWVSSGTPMTGVLVADEHCTMIRPGVVLAPNMMGVTESNISQARKIAEKGYVVLVADLYGYIPTTAEQAAAAMNALKDSPLERDRMYASLTALATQPEVDHQRLAVVGFCYGGHCALELARSGAYVKAAICIHGTLSTQHPAEPGKIKGKILVLNGAQDPFVTPDQVGIFCHEMSEASVGWQFINYANTVHSFTYPKANVPGKMEYNEPVSNQAFATVFLLLEDVFN</sequence>
<reference evidence="2" key="1">
    <citation type="submission" date="2008-12" db="EMBL/GenBank/DDBJ databases">
        <title>Annotation of the Yersinia mollaretii ATCC 43969 genome.</title>
        <authorList>
            <person name="Read T.D."/>
            <person name="Akmal A."/>
            <person name="Bishop-Lilly K."/>
            <person name="Chen P.E."/>
            <person name="Cook C."/>
            <person name="Kiley M.P."/>
            <person name="Lentz S."/>
            <person name="Mateczun A."/>
            <person name="Nagarajan N."/>
            <person name="Nolan N."/>
            <person name="Osborne B.I."/>
            <person name="Pop M."/>
            <person name="Sozhamannan S."/>
            <person name="Stewart A.C."/>
            <person name="Sulakvelidze A."/>
            <person name="Thomason B."/>
            <person name="Willner K."/>
            <person name="Zwick M.E."/>
        </authorList>
    </citation>
    <scope>NUCLEOTIDE SEQUENCE [LARGE SCALE GENOMIC DNA]</scope>
    <source>
        <strain evidence="2">ATCC 43969</strain>
    </source>
</reference>
<dbReference type="Gene3D" id="3.40.50.1820">
    <property type="entry name" value="alpha/beta hydrolase"/>
    <property type="match status" value="1"/>
</dbReference>
<feature type="domain" description="Dienelactone hydrolase" evidence="1">
    <location>
        <begin position="31"/>
        <end position="232"/>
    </location>
</feature>
<dbReference type="InterPro" id="IPR050261">
    <property type="entry name" value="FrsA_esterase"/>
</dbReference>
<gene>
    <name evidence="2" type="ORF">ymoll0001_1220</name>
</gene>
<organism evidence="2 3">
    <name type="scientific">Yersinia mollaretii (strain ATCC 43969 / DSM 18520 / CIP 103324 / CNY 7263 / WAIP 204)</name>
    <dbReference type="NCBI Taxonomy" id="349967"/>
    <lineage>
        <taxon>Bacteria</taxon>
        <taxon>Pseudomonadati</taxon>
        <taxon>Pseudomonadota</taxon>
        <taxon>Gammaproteobacteria</taxon>
        <taxon>Enterobacterales</taxon>
        <taxon>Yersiniaceae</taxon>
        <taxon>Yersinia</taxon>
    </lineage>
</organism>
<dbReference type="SUPFAM" id="SSF53474">
    <property type="entry name" value="alpha/beta-Hydrolases"/>
    <property type="match status" value="1"/>
</dbReference>
<dbReference type="PANTHER" id="PTHR22946:SF4">
    <property type="entry name" value="ESTERASE FRSA"/>
    <property type="match status" value="1"/>
</dbReference>
<keyword evidence="3" id="KW-1185">Reference proteome</keyword>
<dbReference type="GO" id="GO:0016787">
    <property type="term" value="F:hydrolase activity"/>
    <property type="evidence" value="ECO:0007669"/>
    <property type="project" value="UniProtKB-KW"/>
</dbReference>
<dbReference type="InterPro" id="IPR002925">
    <property type="entry name" value="Dienelactn_hydro"/>
</dbReference>
<dbReference type="Pfam" id="PF01738">
    <property type="entry name" value="DLH"/>
    <property type="match status" value="1"/>
</dbReference>
<comment type="caution">
    <text evidence="2">The sequence shown here is derived from an EMBL/GenBank/DDBJ whole genome shotgun (WGS) entry which is preliminary data.</text>
</comment>
<evidence type="ECO:0000259" key="1">
    <source>
        <dbReference type="Pfam" id="PF01738"/>
    </source>
</evidence>
<dbReference type="RefSeq" id="WP_004877592.1">
    <property type="nucleotide sequence ID" value="NZ_AALD02000062.1"/>
</dbReference>